<feature type="region of interest" description="Disordered" evidence="3">
    <location>
        <begin position="190"/>
        <end position="263"/>
    </location>
</feature>
<dbReference type="EMBL" id="GAMC01017436">
    <property type="protein sequence ID" value="JAB89119.1"/>
    <property type="molecule type" value="mRNA"/>
</dbReference>
<comment type="caution">
    <text evidence="2">Lacks conserved residue(s) required for the propagation of feature annotation.</text>
</comment>
<organism evidence="4">
    <name type="scientific">Ceratitis capitata</name>
    <name type="common">Mediterranean fruit fly</name>
    <name type="synonym">Tephritis capitata</name>
    <dbReference type="NCBI Taxonomy" id="7213"/>
    <lineage>
        <taxon>Eukaryota</taxon>
        <taxon>Metazoa</taxon>
        <taxon>Ecdysozoa</taxon>
        <taxon>Arthropoda</taxon>
        <taxon>Hexapoda</taxon>
        <taxon>Insecta</taxon>
        <taxon>Pterygota</taxon>
        <taxon>Neoptera</taxon>
        <taxon>Endopterygota</taxon>
        <taxon>Diptera</taxon>
        <taxon>Brachycera</taxon>
        <taxon>Muscomorpha</taxon>
        <taxon>Tephritoidea</taxon>
        <taxon>Tephritidae</taxon>
        <taxon>Ceratitis</taxon>
        <taxon>Ceratitis</taxon>
    </lineage>
</organism>
<sequence length="559" mass="63937">MLLGLVKQTDENDQGRPIITGRIQMSPVDEVENDYQAVMLSRGPLYGSVVKQPTASEDDEYFDEEQREYASGRLRNGAHGRPEKYEYGRIVEPADREEYERERVEPHHFEESGDFLEAEPSLDEVLTDLDSYQYLDELLPEQRDLWEEESLGYGLAGGGTRPHYLNDGFPLLLNLYRTQEELEQTPTQILEKGQHNRDMKPRQQQYQQHEPQQQQQYTFSGGVKHRNVGGYGIGSGTRSDGAGYNNQPQPKWQHKRSQKPQPQHLLQMQHSIFDQQLQKQQRQQQQQQKQFHHQYVTLQPGRDKLSLANSEATATKHIQASGGNNNRNNNINKLSSDLNANAFQLKSSSKPKVLTDGVAMSIVQRQQQQQQQKDLKESTQQQQQKLAKQNADDNDTATVDKLKAQQQQQKQQKQQKRQQQYKTHQTSSPQRQESFLHPNRKRSGSNGAGAVGAVGSTATNNGYSSMASQMMLRTARGQRQYDVPQIECPTAMDGMERFACPTPDLQGRYRCIDDHVLCDGFIDCPEGEDEDRKSCMFHKTDKAHIDVLADALLRWARGR</sequence>
<feature type="compositionally biased region" description="Low complexity" evidence="3">
    <location>
        <begin position="365"/>
        <end position="389"/>
    </location>
</feature>
<dbReference type="GO" id="GO:0043195">
    <property type="term" value="C:terminal bouton"/>
    <property type="evidence" value="ECO:0007669"/>
    <property type="project" value="TreeGrafter"/>
</dbReference>
<dbReference type="SMART" id="SM00192">
    <property type="entry name" value="LDLa"/>
    <property type="match status" value="1"/>
</dbReference>
<dbReference type="Gene3D" id="4.10.400.10">
    <property type="entry name" value="Low-density Lipoprotein Receptor"/>
    <property type="match status" value="1"/>
</dbReference>
<dbReference type="OrthoDB" id="6417936at2759"/>
<evidence type="ECO:0000256" key="2">
    <source>
        <dbReference type="PROSITE-ProRule" id="PRU00124"/>
    </source>
</evidence>
<proteinExistence type="evidence at transcript level"/>
<protein>
    <submittedName>
        <fullName evidence="4">Uncharacterized protein</fullName>
    </submittedName>
</protein>
<keyword evidence="1" id="KW-1015">Disulfide bond</keyword>
<evidence type="ECO:0000313" key="4">
    <source>
        <dbReference type="EMBL" id="JAB89119.1"/>
    </source>
</evidence>
<reference evidence="4" key="2">
    <citation type="journal article" date="2014" name="BMC Genomics">
        <title>A genomic perspective to assessing quality of mass-reared SIT flies used in Mediterranean fruit fly (Ceratitis capitata) eradication in California.</title>
        <authorList>
            <person name="Calla B."/>
            <person name="Hall B."/>
            <person name="Hou S."/>
            <person name="Geib S.M."/>
        </authorList>
    </citation>
    <scope>NUCLEOTIDE SEQUENCE</scope>
</reference>
<dbReference type="InterPro" id="IPR023415">
    <property type="entry name" value="LDLR_class-A_CS"/>
</dbReference>
<dbReference type="GO" id="GO:0043410">
    <property type="term" value="P:positive regulation of MAPK cascade"/>
    <property type="evidence" value="ECO:0007669"/>
    <property type="project" value="TreeGrafter"/>
</dbReference>
<dbReference type="AlphaFoldDB" id="W8BHH9"/>
<evidence type="ECO:0000256" key="1">
    <source>
        <dbReference type="ARBA" id="ARBA00023157"/>
    </source>
</evidence>
<dbReference type="PROSITE" id="PS50068">
    <property type="entry name" value="LDLRA_2"/>
    <property type="match status" value="1"/>
</dbReference>
<dbReference type="CDD" id="cd00112">
    <property type="entry name" value="LDLa"/>
    <property type="match status" value="1"/>
</dbReference>
<name>W8BHH9_CERCA</name>
<feature type="region of interest" description="Disordered" evidence="3">
    <location>
        <begin position="365"/>
        <end position="453"/>
    </location>
</feature>
<dbReference type="FunFam" id="4.10.400.10:FF:000175">
    <property type="entry name" value="GM20388"/>
    <property type="match status" value="1"/>
</dbReference>
<accession>W8BHH9</accession>
<dbReference type="InterPro" id="IPR002172">
    <property type="entry name" value="LDrepeatLR_classA_rpt"/>
</dbReference>
<feature type="compositionally biased region" description="Low complexity" evidence="3">
    <location>
        <begin position="404"/>
        <end position="425"/>
    </location>
</feature>
<evidence type="ECO:0000256" key="3">
    <source>
        <dbReference type="SAM" id="MobiDB-lite"/>
    </source>
</evidence>
<dbReference type="PROSITE" id="PS01209">
    <property type="entry name" value="LDLRA_1"/>
    <property type="match status" value="1"/>
</dbReference>
<dbReference type="SUPFAM" id="SSF57424">
    <property type="entry name" value="LDL receptor-like module"/>
    <property type="match status" value="1"/>
</dbReference>
<reference evidence="4" key="1">
    <citation type="submission" date="2013-07" db="EMBL/GenBank/DDBJ databases">
        <authorList>
            <person name="Geib S."/>
        </authorList>
    </citation>
    <scope>NUCLEOTIDE SEQUENCE</scope>
</reference>
<dbReference type="PANTHER" id="PTHR21105">
    <property type="entry name" value="GH16255P"/>
    <property type="match status" value="1"/>
</dbReference>
<dbReference type="PANTHER" id="PTHR21105:SF0">
    <property type="entry name" value="GH16255P"/>
    <property type="match status" value="1"/>
</dbReference>
<feature type="compositionally biased region" description="Low complexity" evidence="3">
    <location>
        <begin position="203"/>
        <end position="216"/>
    </location>
</feature>
<dbReference type="InterPro" id="IPR036055">
    <property type="entry name" value="LDL_receptor-like_sf"/>
</dbReference>
<feature type="compositionally biased region" description="Basic and acidic residues" evidence="3">
    <location>
        <begin position="192"/>
        <end position="201"/>
    </location>
</feature>
<dbReference type="GO" id="GO:0030297">
    <property type="term" value="F:transmembrane receptor protein tyrosine kinase activator activity"/>
    <property type="evidence" value="ECO:0007669"/>
    <property type="project" value="TreeGrafter"/>
</dbReference>